<evidence type="ECO:0000313" key="8">
    <source>
        <dbReference type="Proteomes" id="UP000231516"/>
    </source>
</evidence>
<evidence type="ECO:0000256" key="6">
    <source>
        <dbReference type="RuleBase" id="RU000382"/>
    </source>
</evidence>
<evidence type="ECO:0000313" key="7">
    <source>
        <dbReference type="EMBL" id="PIB24504.1"/>
    </source>
</evidence>
<evidence type="ECO:0000256" key="2">
    <source>
        <dbReference type="ARBA" id="ARBA00022793"/>
    </source>
</evidence>
<dbReference type="InterPro" id="IPR015424">
    <property type="entry name" value="PyrdxlP-dep_Trfase"/>
</dbReference>
<accession>A0A2G5K728</accession>
<dbReference type="GO" id="GO:0030170">
    <property type="term" value="F:pyridoxal phosphate binding"/>
    <property type="evidence" value="ECO:0007669"/>
    <property type="project" value="InterPro"/>
</dbReference>
<evidence type="ECO:0000256" key="3">
    <source>
        <dbReference type="ARBA" id="ARBA00022898"/>
    </source>
</evidence>
<dbReference type="AlphaFoldDB" id="A0A2G5K728"/>
<dbReference type="PANTHER" id="PTHR11999">
    <property type="entry name" value="GROUP II PYRIDOXAL-5-PHOSPHATE DECARBOXYLASE"/>
    <property type="match status" value="1"/>
</dbReference>
<dbReference type="GO" id="GO:0016831">
    <property type="term" value="F:carboxy-lyase activity"/>
    <property type="evidence" value="ECO:0007669"/>
    <property type="project" value="UniProtKB-KW"/>
</dbReference>
<protein>
    <submittedName>
        <fullName evidence="7">Cytochrome D ubiquinol oxidase subunit I</fullName>
    </submittedName>
</protein>
<dbReference type="Gene3D" id="3.90.1150.170">
    <property type="match status" value="2"/>
</dbReference>
<keyword evidence="4 6" id="KW-0456">Lyase</keyword>
<evidence type="ECO:0000256" key="4">
    <source>
        <dbReference type="ARBA" id="ARBA00023239"/>
    </source>
</evidence>
<dbReference type="OrthoDB" id="9803665at2"/>
<dbReference type="RefSeq" id="WP_099592901.1">
    <property type="nucleotide sequence ID" value="NZ_MDGM01000012.1"/>
</dbReference>
<dbReference type="Gene3D" id="3.40.640.10">
    <property type="entry name" value="Type I PLP-dependent aspartate aminotransferase-like (Major domain)"/>
    <property type="match status" value="1"/>
</dbReference>
<name>A0A2G5K728_9RHOB</name>
<gene>
    <name evidence="7" type="ORF">BFP76_04695</name>
</gene>
<dbReference type="Proteomes" id="UP000231516">
    <property type="component" value="Unassembled WGS sequence"/>
</dbReference>
<keyword evidence="8" id="KW-1185">Reference proteome</keyword>
<keyword evidence="2" id="KW-0210">Decarboxylase</keyword>
<dbReference type="Pfam" id="PF00282">
    <property type="entry name" value="Pyridoxal_deC"/>
    <property type="match status" value="1"/>
</dbReference>
<dbReference type="EMBL" id="MDGM01000012">
    <property type="protein sequence ID" value="PIB24504.1"/>
    <property type="molecule type" value="Genomic_DNA"/>
</dbReference>
<dbReference type="PANTHER" id="PTHR11999:SF70">
    <property type="entry name" value="MIP05841P"/>
    <property type="match status" value="1"/>
</dbReference>
<dbReference type="SUPFAM" id="SSF53383">
    <property type="entry name" value="PLP-dependent transferases"/>
    <property type="match status" value="1"/>
</dbReference>
<feature type="modified residue" description="N6-(pyridoxal phosphate)lysine" evidence="5">
    <location>
        <position position="293"/>
    </location>
</feature>
<dbReference type="InterPro" id="IPR002129">
    <property type="entry name" value="PyrdxlP-dep_de-COase"/>
</dbReference>
<evidence type="ECO:0000256" key="1">
    <source>
        <dbReference type="ARBA" id="ARBA00001933"/>
    </source>
</evidence>
<evidence type="ECO:0000256" key="5">
    <source>
        <dbReference type="PIRSR" id="PIRSR602129-50"/>
    </source>
</evidence>
<sequence>MVKGDLDPTNWDEFRTTAHRMLDASITKMENADQGRVWTPLPQDLRDQFSRDLPRTGSNPEQVMNDIMPYGAGNTHPRFWGWVHGAGAPSGVLADIIAAAMNVNAGGRDHIAPVVERQVVRWCADIMGFGDDASGLVVSGTSLATIIALKVARDKALPTVRGGGIGDARLVGYTSKQTHTCVKRAFDMLGLGSDALRMISCNDAFEMDLDDLRAQIAADRADGLQPFCVIGTAGAVNMGAIDDLDGIADIAKRENLWFHVDGAFGATARVGHLVRDQLAGVSRADSLAFDFHKWLQTNYESGIVLIKDESAHRHSFADRPEYLRGTERGLAGGAFWAVDYGPELSRGFRALKVWAHLVEHGIDKLGASIDRNIETARYLQARIAREPKLESLAPVPLNINCFRYVTNDVNMDAINEEIVIQLQESGVAVPSTTRLNGQLAIRVNITNHRTQNSDMDLLVDEVLRLGEMLSVAAA</sequence>
<comment type="caution">
    <text evidence="7">The sequence shown here is derived from an EMBL/GenBank/DDBJ whole genome shotgun (WGS) entry which is preliminary data.</text>
</comment>
<comment type="cofactor">
    <cofactor evidence="1 5 6">
        <name>pyridoxal 5'-phosphate</name>
        <dbReference type="ChEBI" id="CHEBI:597326"/>
    </cofactor>
</comment>
<dbReference type="InterPro" id="IPR010977">
    <property type="entry name" value="Aromatic_deC"/>
</dbReference>
<dbReference type="InterPro" id="IPR015421">
    <property type="entry name" value="PyrdxlP-dep_Trfase_major"/>
</dbReference>
<comment type="similarity">
    <text evidence="6">Belongs to the group II decarboxylase family.</text>
</comment>
<proteinExistence type="inferred from homology"/>
<dbReference type="GO" id="GO:0019752">
    <property type="term" value="P:carboxylic acid metabolic process"/>
    <property type="evidence" value="ECO:0007669"/>
    <property type="project" value="InterPro"/>
</dbReference>
<organism evidence="7 8">
    <name type="scientific">Paramylibacter kogurei</name>
    <dbReference type="NCBI Taxonomy" id="1889778"/>
    <lineage>
        <taxon>Bacteria</taxon>
        <taxon>Pseudomonadati</taxon>
        <taxon>Pseudomonadota</taxon>
        <taxon>Alphaproteobacteria</taxon>
        <taxon>Rhodobacterales</taxon>
        <taxon>Paracoccaceae</taxon>
        <taxon>Paramylibacter</taxon>
    </lineage>
</organism>
<reference evidence="7 8" key="1">
    <citation type="submission" date="2016-08" db="EMBL/GenBank/DDBJ databases">
        <title>Draft genome of Amylibacter sp. strain 4G11.</title>
        <authorList>
            <person name="Wong S.-K."/>
            <person name="Hamasaki K."/>
            <person name="Yoshizawa S."/>
        </authorList>
    </citation>
    <scope>NUCLEOTIDE SEQUENCE [LARGE SCALE GENOMIC DNA]</scope>
    <source>
        <strain evidence="7 8">4G11</strain>
    </source>
</reference>
<keyword evidence="3 5" id="KW-0663">Pyridoxal phosphate</keyword>